<keyword evidence="2" id="KW-1185">Reference proteome</keyword>
<proteinExistence type="predicted"/>
<accession>A0A246BCD0</accession>
<evidence type="ECO:0000313" key="2">
    <source>
        <dbReference type="Proteomes" id="UP000197587"/>
    </source>
</evidence>
<name>A0A246BCD0_9FLAO</name>
<dbReference type="RefSeq" id="WP_031501349.1">
    <property type="nucleotide sequence ID" value="NZ_JASZ02000002.1"/>
</dbReference>
<dbReference type="AlphaFoldDB" id="A0A246BCD0"/>
<evidence type="ECO:0008006" key="3">
    <source>
        <dbReference type="Google" id="ProtNLM"/>
    </source>
</evidence>
<reference evidence="1 2" key="1">
    <citation type="submission" date="2014-01" db="EMBL/GenBank/DDBJ databases">
        <authorList>
            <consortium name="Genome Consortium for Active Teaching"/>
            <person name="Sontag T.C."/>
            <person name="Newman J.D."/>
        </authorList>
    </citation>
    <scope>NUCLEOTIDE SEQUENCE [LARGE SCALE GENOMIC DNA]</scope>
    <source>
        <strain evidence="1 2">DSM 19056</strain>
    </source>
</reference>
<comment type="caution">
    <text evidence="1">The sequence shown here is derived from an EMBL/GenBank/DDBJ whole genome shotgun (WGS) entry which is preliminary data.</text>
</comment>
<gene>
    <name evidence="1" type="ORF">AP75_02310</name>
</gene>
<dbReference type="EMBL" id="JASZ02000002">
    <property type="protein sequence ID" value="OWK99332.1"/>
    <property type="molecule type" value="Genomic_DNA"/>
</dbReference>
<dbReference type="Pfam" id="PF11013">
    <property type="entry name" value="DUF2851"/>
    <property type="match status" value="1"/>
</dbReference>
<dbReference type="Proteomes" id="UP000197587">
    <property type="component" value="Unassembled WGS sequence"/>
</dbReference>
<reference evidence="1 2" key="2">
    <citation type="submission" date="2017-05" db="EMBL/GenBank/DDBJ databases">
        <title>Genome of Chryseobacterium haifense.</title>
        <authorList>
            <person name="Newman J.D."/>
        </authorList>
    </citation>
    <scope>NUCLEOTIDE SEQUENCE [LARGE SCALE GENOMIC DNA]</scope>
    <source>
        <strain evidence="1 2">DSM 19056</strain>
    </source>
</reference>
<evidence type="ECO:0000313" key="1">
    <source>
        <dbReference type="EMBL" id="OWK99332.1"/>
    </source>
</evidence>
<sequence>MNEKLLQYLWNFKIFKNFDFKDVEGNPVEILDFGTWNFNSGPDFLCGRIKTKDLVLAGNIELHVKSSDYIFHQHSGNPEFENLILHAVYIHDVEVEELHQKNIHTLVLKDYIDEKLLWKYEALLKENQFIPCEALISPEKIPFYFAEETLLKKLDEKSTEIEEALKINKNNYEAVLFQNLAYAFGLKVNAPIFRQMAENIDFSVINKIRQNPLQLEAFFFGMCGWLENAEDEQIKIWKREFDFLKSKYALSDLRSFPKFSRLRPPNFPTIRLSQLASLYHLNQNLFSKLISAKSKKEIDDVFQPVKASEYWNTRFNFGKTSSVSGEKFLTEDFKNIILLNAVLPLKYTYHKHFHEGITDEILEFYQKIPSEKNTVIDGWKNLNMKIENALESQAILYHYKTFCEKKNCLNCGIGFHLLKAESHDIK</sequence>
<protein>
    <recommendedName>
        <fullName evidence="3">DUF2851 domain-containing protein</fullName>
    </recommendedName>
</protein>
<dbReference type="InterPro" id="IPR021272">
    <property type="entry name" value="DUF2851"/>
</dbReference>
<organism evidence="1 2">
    <name type="scientific">Kaistella haifensis DSM 19056</name>
    <dbReference type="NCBI Taxonomy" id="1450526"/>
    <lineage>
        <taxon>Bacteria</taxon>
        <taxon>Pseudomonadati</taxon>
        <taxon>Bacteroidota</taxon>
        <taxon>Flavobacteriia</taxon>
        <taxon>Flavobacteriales</taxon>
        <taxon>Weeksellaceae</taxon>
        <taxon>Chryseobacterium group</taxon>
        <taxon>Kaistella</taxon>
    </lineage>
</organism>